<organism evidence="2 3">
    <name type="scientific">Ajellomyces capsulatus (strain H88)</name>
    <name type="common">Darling's disease fungus</name>
    <name type="synonym">Histoplasma capsulatum</name>
    <dbReference type="NCBI Taxonomy" id="544711"/>
    <lineage>
        <taxon>Eukaryota</taxon>
        <taxon>Fungi</taxon>
        <taxon>Dikarya</taxon>
        <taxon>Ascomycota</taxon>
        <taxon>Pezizomycotina</taxon>
        <taxon>Eurotiomycetes</taxon>
        <taxon>Eurotiomycetidae</taxon>
        <taxon>Onygenales</taxon>
        <taxon>Ajellomycetaceae</taxon>
        <taxon>Histoplasma</taxon>
    </lineage>
</organism>
<feature type="region of interest" description="Disordered" evidence="1">
    <location>
        <begin position="61"/>
        <end position="80"/>
    </location>
</feature>
<gene>
    <name evidence="2" type="ORF">I7I53_02332</name>
</gene>
<sequence>MSIKKLLSTKRPILVLHLLLVLTTYHYTKEVWKRLSQRVILGGRVPVVTFDKKYSKFCTEGHTGKKKKKKEKNSLFNKTK</sequence>
<evidence type="ECO:0000313" key="3">
    <source>
        <dbReference type="Proteomes" id="UP000663419"/>
    </source>
</evidence>
<name>A0A8A1LQ28_AJEC8</name>
<dbReference type="Proteomes" id="UP000663419">
    <property type="component" value="Chromosome 3"/>
</dbReference>
<proteinExistence type="predicted"/>
<accession>A0A8A1LQ28</accession>
<dbReference type="AlphaFoldDB" id="A0A8A1LQ28"/>
<evidence type="ECO:0000313" key="2">
    <source>
        <dbReference type="EMBL" id="QSS54693.1"/>
    </source>
</evidence>
<dbReference type="VEuPathDB" id="FungiDB:I7I53_02332"/>
<evidence type="ECO:0000256" key="1">
    <source>
        <dbReference type="SAM" id="MobiDB-lite"/>
    </source>
</evidence>
<dbReference type="EMBL" id="CP069104">
    <property type="protein sequence ID" value="QSS54693.1"/>
    <property type="molecule type" value="Genomic_DNA"/>
</dbReference>
<reference evidence="2" key="1">
    <citation type="submission" date="2021-01" db="EMBL/GenBank/DDBJ databases">
        <title>Chromosome-level genome assembly of a human fungal pathogen reveals clustering of transcriptionally co-regulated genes.</title>
        <authorList>
            <person name="Voorhies M."/>
            <person name="Cohen S."/>
            <person name="Shea T.P."/>
            <person name="Petrus S."/>
            <person name="Munoz J.F."/>
            <person name="Poplawski S."/>
            <person name="Goldman W.E."/>
            <person name="Michael T."/>
            <person name="Cuomo C.A."/>
            <person name="Sil A."/>
            <person name="Beyhan S."/>
        </authorList>
    </citation>
    <scope>NUCLEOTIDE SEQUENCE</scope>
    <source>
        <strain evidence="2">H88</strain>
    </source>
</reference>
<protein>
    <submittedName>
        <fullName evidence="2">Uncharacterized protein</fullName>
    </submittedName>
</protein>